<feature type="domain" description="Heterokaryon incompatibility" evidence="2">
    <location>
        <begin position="380"/>
        <end position="530"/>
    </location>
</feature>
<dbReference type="Pfam" id="PF06985">
    <property type="entry name" value="HET"/>
    <property type="match status" value="1"/>
</dbReference>
<evidence type="ECO:0000313" key="4">
    <source>
        <dbReference type="Proteomes" id="UP000053259"/>
    </source>
</evidence>
<feature type="region of interest" description="Disordered" evidence="1">
    <location>
        <begin position="57"/>
        <end position="126"/>
    </location>
</feature>
<evidence type="ECO:0000259" key="2">
    <source>
        <dbReference type="Pfam" id="PF06985"/>
    </source>
</evidence>
<dbReference type="VEuPathDB" id="FungiDB:PV09_00976"/>
<dbReference type="RefSeq" id="XP_016217901.1">
    <property type="nucleotide sequence ID" value="XM_016353806.1"/>
</dbReference>
<dbReference type="InterPro" id="IPR010730">
    <property type="entry name" value="HET"/>
</dbReference>
<sequence length="1111" mass="126244">MGSSNSKTGPEQQPLSWREAIGRRLRLWREFRPFVVRIVNAVGFAGRNVIAGLLESRTEPERGSRTESEDRIESQIETQVTHESSKKEEPVSSSALAKYATTGSGHEDLIPVESKGNEQDEQDGEDRTVTVIETLLAEALRAISVEDLEDIDDDGDQDRLAPVSKNQTGTVSDIQIPSEIAHKNLGSKGKQELMAKAPDSEHNLKKKVAHAKLALTKRLQRYPAVPEGSKGPEPDEEEQGIAVEVVRSSLDVALPTYIKRKKAGSSEFSQPRVPSALSFERRELTYDMVLEESENLGDIWMDSPDDFALAGDEISFTVPANIQEERTKNRRSDLQWAKQLYSRSRLDGKSIRLIDILPAPSGPVKVELSTKPLIEVKNDYEALSYTWGDPKWGGRIRVNDIEVPVTGWLALALESLRLPTEKRTVWADAICINQADLVEKSLEIPKMGDIYRFAKRVVIFHGAPSTTTPAGSLITALFKFLTRFDQEDGTEMPNRAEEDPFVGFDKAYVCKGFIDFCCRPWWRRVWTMQEFYLATDEPIWQWGATGASNAALKRDIEALMEASWDLYGGKQVEQWIHRQVEGATGKPVTQFGAEVRRISELIQRRHTSHGFDIPSRLYRSLDVNATNPRDLVYGLREMFDPVFRRVFVPDYRMPVQLLYACLAVFLIQFEGWADVLWWYPHGFADENLPSWLPDFRKRVIPDELEILPRDSVLTETHHLKLLVLDHAIHAEGYFVDTVEGVIVVDKEDTHAILRSLWDFDKISRESPSALTDEMTGGEQIMSLFRTILELYNASSWQRPGYVLHRQRSVLAWTADWTRQDCIPSHVIDCFPYGENLMWKAFKHGQPPYPEPQGDLRTGILNEIFRPEVAEIFRKTIAQDFISDCIFDWDALDFMLNHLATESPWSSPDARRWQALTSQSGEQHTSWIQHRADEIQSFLNELARKADRVRDGFRYLHEICALVILGSDSYSSFVDLVTALRSAGERLKRLTENFEANVMFNDPDPTDESLKKKMRMSNAITTHYSGRYLFWTRRGLLGMTSPGVELKGGETLLMLDGLSFPVVARDFNEKQGRGRLSGCSIIQGFELSDRIDISASVPDGFELGSKRLFKFI</sequence>
<dbReference type="HOGENOM" id="CLU_009424_0_0_1"/>
<proteinExistence type="predicted"/>
<protein>
    <recommendedName>
        <fullName evidence="2">Heterokaryon incompatibility domain-containing protein</fullName>
    </recommendedName>
</protein>
<reference evidence="3 4" key="1">
    <citation type="submission" date="2015-01" db="EMBL/GenBank/DDBJ databases">
        <title>The Genome Sequence of Ochroconis gallopava CBS43764.</title>
        <authorList>
            <consortium name="The Broad Institute Genomics Platform"/>
            <person name="Cuomo C."/>
            <person name="de Hoog S."/>
            <person name="Gorbushina A."/>
            <person name="Stielow B."/>
            <person name="Teixiera M."/>
            <person name="Abouelleil A."/>
            <person name="Chapman S.B."/>
            <person name="Priest M."/>
            <person name="Young S.K."/>
            <person name="Wortman J."/>
            <person name="Nusbaum C."/>
            <person name="Birren B."/>
        </authorList>
    </citation>
    <scope>NUCLEOTIDE SEQUENCE [LARGE SCALE GENOMIC DNA]</scope>
    <source>
        <strain evidence="3 4">CBS 43764</strain>
    </source>
</reference>
<dbReference type="OrthoDB" id="5029321at2759"/>
<dbReference type="InterPro" id="IPR052895">
    <property type="entry name" value="HetReg/Transcr_Mod"/>
</dbReference>
<keyword evidence="4" id="KW-1185">Reference proteome</keyword>
<dbReference type="PANTHER" id="PTHR24148:SF82">
    <property type="entry name" value="HETEROKARYON INCOMPATIBILITY DOMAIN-CONTAINING PROTEIN"/>
    <property type="match status" value="1"/>
</dbReference>
<dbReference type="EMBL" id="KN847531">
    <property type="protein sequence ID" value="KIW08032.1"/>
    <property type="molecule type" value="Genomic_DNA"/>
</dbReference>
<evidence type="ECO:0000313" key="3">
    <source>
        <dbReference type="EMBL" id="KIW08032.1"/>
    </source>
</evidence>
<dbReference type="Proteomes" id="UP000053259">
    <property type="component" value="Unassembled WGS sequence"/>
</dbReference>
<gene>
    <name evidence="3" type="ORF">PV09_00976</name>
</gene>
<dbReference type="PANTHER" id="PTHR24148">
    <property type="entry name" value="ANKYRIN REPEAT DOMAIN-CONTAINING PROTEIN 39 HOMOLOG-RELATED"/>
    <property type="match status" value="1"/>
</dbReference>
<dbReference type="GeneID" id="27308949"/>
<feature type="compositionally biased region" description="Basic and acidic residues" evidence="1">
    <location>
        <begin position="57"/>
        <end position="74"/>
    </location>
</feature>
<organism evidence="3 4">
    <name type="scientific">Verruconis gallopava</name>
    <dbReference type="NCBI Taxonomy" id="253628"/>
    <lineage>
        <taxon>Eukaryota</taxon>
        <taxon>Fungi</taxon>
        <taxon>Dikarya</taxon>
        <taxon>Ascomycota</taxon>
        <taxon>Pezizomycotina</taxon>
        <taxon>Dothideomycetes</taxon>
        <taxon>Pleosporomycetidae</taxon>
        <taxon>Venturiales</taxon>
        <taxon>Sympoventuriaceae</taxon>
        <taxon>Verruconis</taxon>
    </lineage>
</organism>
<evidence type="ECO:0000256" key="1">
    <source>
        <dbReference type="SAM" id="MobiDB-lite"/>
    </source>
</evidence>
<dbReference type="STRING" id="253628.A0A0D1Z518"/>
<accession>A0A0D1Z518</accession>
<dbReference type="AlphaFoldDB" id="A0A0D1Z518"/>
<name>A0A0D1Z518_9PEZI</name>
<dbReference type="InParanoid" id="A0A0D1Z518"/>